<accession>A0A1E7MV46</accession>
<sequence length="83" mass="8826">MRVATVRTGGAERLALVDPEGGALALPAADRRRPVGLAELLPAGPEAWAEFAERARSGPRLPFDEADLLAPLPRPRTTCSPWA</sequence>
<keyword evidence="2" id="KW-1185">Reference proteome</keyword>
<evidence type="ECO:0000313" key="2">
    <source>
        <dbReference type="Proteomes" id="UP000037395"/>
    </source>
</evidence>
<dbReference type="EMBL" id="JPRF03000097">
    <property type="protein sequence ID" value="OEV32298.1"/>
    <property type="molecule type" value="Genomic_DNA"/>
</dbReference>
<evidence type="ECO:0000313" key="1">
    <source>
        <dbReference type="EMBL" id="OEV32298.1"/>
    </source>
</evidence>
<comment type="caution">
    <text evidence="1">The sequence shown here is derived from an EMBL/GenBank/DDBJ whole genome shotgun (WGS) entry which is preliminary data.</text>
</comment>
<reference evidence="1" key="1">
    <citation type="submission" date="2016-08" db="EMBL/GenBank/DDBJ databases">
        <title>Sequencing, Assembly and Comparative Genomics of S. aureofaciens ATCC 10762.</title>
        <authorList>
            <person name="Gradnigo J.S."/>
            <person name="Johnson N."/>
            <person name="Somerville G.A."/>
        </authorList>
    </citation>
    <scope>NUCLEOTIDE SEQUENCE [LARGE SCALE GENOMIC DNA]</scope>
    <source>
        <strain evidence="1">ATCC 10762</strain>
    </source>
</reference>
<dbReference type="AlphaFoldDB" id="A0A1E7MV46"/>
<gene>
    <name evidence="1" type="ORF">HS99_0016435</name>
</gene>
<protein>
    <submittedName>
        <fullName evidence="1">Uncharacterized protein</fullName>
    </submittedName>
</protein>
<name>A0A1E7MV46_KITAU</name>
<dbReference type="RefSeq" id="WP_050367083.1">
    <property type="nucleotide sequence ID" value="NZ_JBIWMM010000003.1"/>
</dbReference>
<organism evidence="1 2">
    <name type="scientific">Kitasatospora aureofaciens</name>
    <name type="common">Streptomyces aureofaciens</name>
    <dbReference type="NCBI Taxonomy" id="1894"/>
    <lineage>
        <taxon>Bacteria</taxon>
        <taxon>Bacillati</taxon>
        <taxon>Actinomycetota</taxon>
        <taxon>Actinomycetes</taxon>
        <taxon>Kitasatosporales</taxon>
        <taxon>Streptomycetaceae</taxon>
        <taxon>Kitasatospora</taxon>
    </lineage>
</organism>
<dbReference type="Proteomes" id="UP000037395">
    <property type="component" value="Unassembled WGS sequence"/>
</dbReference>
<proteinExistence type="predicted"/>